<gene>
    <name evidence="2" type="ORF">FRACA_1430003</name>
</gene>
<feature type="compositionally biased region" description="Gly residues" evidence="1">
    <location>
        <begin position="60"/>
        <end position="83"/>
    </location>
</feature>
<name>A0A2I2KLH5_9ACTN</name>
<organism evidence="2 3">
    <name type="scientific">Frankia canadensis</name>
    <dbReference type="NCBI Taxonomy" id="1836972"/>
    <lineage>
        <taxon>Bacteria</taxon>
        <taxon>Bacillati</taxon>
        <taxon>Actinomycetota</taxon>
        <taxon>Actinomycetes</taxon>
        <taxon>Frankiales</taxon>
        <taxon>Frankiaceae</taxon>
        <taxon>Frankia</taxon>
    </lineage>
</organism>
<feature type="region of interest" description="Disordered" evidence="1">
    <location>
        <begin position="51"/>
        <end position="88"/>
    </location>
</feature>
<accession>A0A2I2KLH5</accession>
<evidence type="ECO:0000256" key="1">
    <source>
        <dbReference type="SAM" id="MobiDB-lite"/>
    </source>
</evidence>
<evidence type="ECO:0000313" key="3">
    <source>
        <dbReference type="Proteomes" id="UP000234331"/>
    </source>
</evidence>
<sequence length="141" mass="13443">MKKGEFVMADVSVRFQVAGDSEIVLNLATAEAVRLVEAIMGKVAEAMGTRSYGNASPSGLGPGGPAVGGAAPAGGAPGNGSMGNGSMSNGVMGGAAMNGVSMNGTGTGAYNIGAIGTAQRAPIGAVWPEGPAGGPGYSSGR</sequence>
<reference evidence="2 3" key="1">
    <citation type="submission" date="2017-06" db="EMBL/GenBank/DDBJ databases">
        <authorList>
            <person name="Kim H.J."/>
            <person name="Triplett B.A."/>
        </authorList>
    </citation>
    <scope>NUCLEOTIDE SEQUENCE [LARGE SCALE GENOMIC DNA]</scope>
    <source>
        <strain evidence="2">FRACA_ARgP5</strain>
    </source>
</reference>
<proteinExistence type="predicted"/>
<keyword evidence="3" id="KW-1185">Reference proteome</keyword>
<dbReference type="EMBL" id="FZMO01000050">
    <property type="protein sequence ID" value="SNQ46522.1"/>
    <property type="molecule type" value="Genomic_DNA"/>
</dbReference>
<evidence type="ECO:0000313" key="2">
    <source>
        <dbReference type="EMBL" id="SNQ46522.1"/>
    </source>
</evidence>
<dbReference type="Proteomes" id="UP000234331">
    <property type="component" value="Unassembled WGS sequence"/>
</dbReference>
<dbReference type="AlphaFoldDB" id="A0A2I2KLH5"/>
<protein>
    <submittedName>
        <fullName evidence="2">Uncharacterized protein</fullName>
    </submittedName>
</protein>